<evidence type="ECO:0008006" key="3">
    <source>
        <dbReference type="Google" id="ProtNLM"/>
    </source>
</evidence>
<evidence type="ECO:0000313" key="2">
    <source>
        <dbReference type="Proteomes" id="UP000077339"/>
    </source>
</evidence>
<organism evidence="1 2">
    <name type="scientific">Kosmotoga arenicorallina S304</name>
    <dbReference type="NCBI Taxonomy" id="1453497"/>
    <lineage>
        <taxon>Bacteria</taxon>
        <taxon>Thermotogati</taxon>
        <taxon>Thermotogota</taxon>
        <taxon>Thermotogae</taxon>
        <taxon>Kosmotogales</taxon>
        <taxon>Kosmotogaceae</taxon>
        <taxon>Kosmotoga</taxon>
    </lineage>
</organism>
<dbReference type="InterPro" id="IPR038062">
    <property type="entry name" value="ScdA-like_N_sf"/>
</dbReference>
<reference evidence="1 2" key="1">
    <citation type="submission" date="2014-02" db="EMBL/GenBank/DDBJ databases">
        <title>Kosmotoga genome sequencing.</title>
        <authorList>
            <person name="Pollo S.M."/>
            <person name="Charchuk R."/>
            <person name="Nesbo C.L."/>
        </authorList>
    </citation>
    <scope>NUCLEOTIDE SEQUENCE [LARGE SCALE GENOMIC DNA]</scope>
    <source>
        <strain evidence="1 2">S304</strain>
    </source>
</reference>
<dbReference type="Gene3D" id="1.10.3910.10">
    <property type="entry name" value="SP0561-like"/>
    <property type="match status" value="1"/>
</dbReference>
<name>A0A176JVH4_9BACT</name>
<dbReference type="AlphaFoldDB" id="A0A176JVH4"/>
<keyword evidence="2" id="KW-1185">Reference proteome</keyword>
<dbReference type="STRING" id="1453497.AT15_05000"/>
<dbReference type="EMBL" id="JFHK01000026">
    <property type="protein sequence ID" value="OAA27577.1"/>
    <property type="molecule type" value="Genomic_DNA"/>
</dbReference>
<dbReference type="OrthoDB" id="47460at2"/>
<dbReference type="SUPFAM" id="SSF140683">
    <property type="entry name" value="SP0561-like"/>
    <property type="match status" value="1"/>
</dbReference>
<dbReference type="RefSeq" id="WP_068348885.1">
    <property type="nucleotide sequence ID" value="NZ_JFHK01000026.1"/>
</dbReference>
<comment type="caution">
    <text evidence="1">The sequence shown here is derived from an EMBL/GenBank/DDBJ whole genome shotgun (WGS) entry which is preliminary data.</text>
</comment>
<gene>
    <name evidence="1" type="ORF">AT15_05000</name>
</gene>
<evidence type="ECO:0000313" key="1">
    <source>
        <dbReference type="EMBL" id="OAA27577.1"/>
    </source>
</evidence>
<dbReference type="PATRIC" id="fig|1453497.3.peg.993"/>
<sequence>MINKNMKIEEIVEKYPCLIDFFFKVGLKVMVCGDILWGTLEEEAIRQGKGEMLDEIVSKANEIIAKEGEKKNTFLNIGDDEND</sequence>
<accession>A0A176JVH4</accession>
<proteinExistence type="predicted"/>
<protein>
    <recommendedName>
        <fullName evidence="3">DUF1858 domain-containing protein</fullName>
    </recommendedName>
</protein>
<dbReference type="Proteomes" id="UP000077339">
    <property type="component" value="Unassembled WGS sequence"/>
</dbReference>